<comment type="caution">
    <text evidence="1">The sequence shown here is derived from an EMBL/GenBank/DDBJ whole genome shotgun (WGS) entry which is preliminary data.</text>
</comment>
<name>A0A8X6Y782_9ARAC</name>
<proteinExistence type="predicted"/>
<evidence type="ECO:0000313" key="1">
    <source>
        <dbReference type="EMBL" id="GFY64229.1"/>
    </source>
</evidence>
<dbReference type="EMBL" id="BMAV01015153">
    <property type="protein sequence ID" value="GFY64229.1"/>
    <property type="molecule type" value="Genomic_DNA"/>
</dbReference>
<sequence length="78" mass="9283">MATRYTRNLPKERNWQELEKAAKNFSTKCKMDSDGRYVVSLLDTRPPPLPTRNLAEKRVKKLYFPKKKNLEAYEGFFQ</sequence>
<keyword evidence="2" id="KW-1185">Reference proteome</keyword>
<dbReference type="AlphaFoldDB" id="A0A8X6Y782"/>
<reference evidence="1" key="1">
    <citation type="submission" date="2020-08" db="EMBL/GenBank/DDBJ databases">
        <title>Multicomponent nature underlies the extraordinary mechanical properties of spider dragline silk.</title>
        <authorList>
            <person name="Kono N."/>
            <person name="Nakamura H."/>
            <person name="Mori M."/>
            <person name="Yoshida Y."/>
            <person name="Ohtoshi R."/>
            <person name="Malay A.D."/>
            <person name="Moran D.A.P."/>
            <person name="Tomita M."/>
            <person name="Numata K."/>
            <person name="Arakawa K."/>
        </authorList>
    </citation>
    <scope>NUCLEOTIDE SEQUENCE</scope>
</reference>
<gene>
    <name evidence="1" type="ORF">TNIN_140611</name>
</gene>
<evidence type="ECO:0000313" key="2">
    <source>
        <dbReference type="Proteomes" id="UP000886998"/>
    </source>
</evidence>
<protein>
    <submittedName>
        <fullName evidence="1">Uncharacterized protein</fullName>
    </submittedName>
</protein>
<organism evidence="1 2">
    <name type="scientific">Trichonephila inaurata madagascariensis</name>
    <dbReference type="NCBI Taxonomy" id="2747483"/>
    <lineage>
        <taxon>Eukaryota</taxon>
        <taxon>Metazoa</taxon>
        <taxon>Ecdysozoa</taxon>
        <taxon>Arthropoda</taxon>
        <taxon>Chelicerata</taxon>
        <taxon>Arachnida</taxon>
        <taxon>Araneae</taxon>
        <taxon>Araneomorphae</taxon>
        <taxon>Entelegynae</taxon>
        <taxon>Araneoidea</taxon>
        <taxon>Nephilidae</taxon>
        <taxon>Trichonephila</taxon>
        <taxon>Trichonephila inaurata</taxon>
    </lineage>
</organism>
<accession>A0A8X6Y782</accession>
<dbReference type="Proteomes" id="UP000886998">
    <property type="component" value="Unassembled WGS sequence"/>
</dbReference>